<keyword evidence="2" id="KW-0812">Transmembrane</keyword>
<name>A0A3A9ZQZ1_9ACTN</name>
<organism evidence="3 4">
    <name type="scientific">Micromonospora endolithica</name>
    <dbReference type="NCBI Taxonomy" id="230091"/>
    <lineage>
        <taxon>Bacteria</taxon>
        <taxon>Bacillati</taxon>
        <taxon>Actinomycetota</taxon>
        <taxon>Actinomycetes</taxon>
        <taxon>Micromonosporales</taxon>
        <taxon>Micromonosporaceae</taxon>
        <taxon>Micromonospora</taxon>
    </lineage>
</organism>
<dbReference type="SUPFAM" id="SSF49384">
    <property type="entry name" value="Carbohydrate-binding domain"/>
    <property type="match status" value="1"/>
</dbReference>
<feature type="compositionally biased region" description="Pro residues" evidence="1">
    <location>
        <begin position="94"/>
        <end position="103"/>
    </location>
</feature>
<reference evidence="3 4" key="1">
    <citation type="journal article" date="2004" name="Syst. Appl. Microbiol.">
        <title>Cryptoendolithic actinomycetes from antarctic sandstone rock samples: Micromonospora endolithica sp. nov. and two isolates related to Micromonospora coerulea Jensen 1932.</title>
        <authorList>
            <person name="Hirsch P."/>
            <person name="Mevs U."/>
            <person name="Kroppenstedt R.M."/>
            <person name="Schumann P."/>
            <person name="Stackebrandt E."/>
        </authorList>
    </citation>
    <scope>NUCLEOTIDE SEQUENCE [LARGE SCALE GENOMIC DNA]</scope>
    <source>
        <strain evidence="3 4">JCM 12677</strain>
    </source>
</reference>
<accession>A0A3A9ZQZ1</accession>
<feature type="region of interest" description="Disordered" evidence="1">
    <location>
        <begin position="48"/>
        <end position="119"/>
    </location>
</feature>
<dbReference type="EMBL" id="RBAK01000001">
    <property type="protein sequence ID" value="RKN50615.1"/>
    <property type="molecule type" value="Genomic_DNA"/>
</dbReference>
<feature type="compositionally biased region" description="Low complexity" evidence="1">
    <location>
        <begin position="61"/>
        <end position="78"/>
    </location>
</feature>
<dbReference type="GO" id="GO:0030247">
    <property type="term" value="F:polysaccharide binding"/>
    <property type="evidence" value="ECO:0007669"/>
    <property type="project" value="InterPro"/>
</dbReference>
<dbReference type="RefSeq" id="WP_120724235.1">
    <property type="nucleotide sequence ID" value="NZ_RBAK01000001.1"/>
</dbReference>
<proteinExistence type="predicted"/>
<protein>
    <recommendedName>
        <fullName evidence="5">CBM2 domain-containing protein</fullName>
    </recommendedName>
</protein>
<dbReference type="InterPro" id="IPR008965">
    <property type="entry name" value="CBM2/CBM3_carb-bd_dom_sf"/>
</dbReference>
<keyword evidence="4" id="KW-1185">Reference proteome</keyword>
<evidence type="ECO:0000256" key="2">
    <source>
        <dbReference type="SAM" id="Phobius"/>
    </source>
</evidence>
<dbReference type="Proteomes" id="UP000281726">
    <property type="component" value="Unassembled WGS sequence"/>
</dbReference>
<evidence type="ECO:0000313" key="4">
    <source>
        <dbReference type="Proteomes" id="UP000281726"/>
    </source>
</evidence>
<evidence type="ECO:0008006" key="5">
    <source>
        <dbReference type="Google" id="ProtNLM"/>
    </source>
</evidence>
<evidence type="ECO:0000256" key="1">
    <source>
        <dbReference type="SAM" id="MobiDB-lite"/>
    </source>
</evidence>
<dbReference type="InterPro" id="IPR012291">
    <property type="entry name" value="CBM2_carb-bd_dom_sf"/>
</dbReference>
<evidence type="ECO:0000313" key="3">
    <source>
        <dbReference type="EMBL" id="RKN50615.1"/>
    </source>
</evidence>
<dbReference type="Gene3D" id="2.60.40.290">
    <property type="match status" value="1"/>
</dbReference>
<keyword evidence="2" id="KW-1133">Transmembrane helix</keyword>
<keyword evidence="2" id="KW-0472">Membrane</keyword>
<feature type="transmembrane region" description="Helical" evidence="2">
    <location>
        <begin position="20"/>
        <end position="44"/>
    </location>
</feature>
<gene>
    <name evidence="3" type="ORF">D7223_02255</name>
</gene>
<dbReference type="GO" id="GO:0004553">
    <property type="term" value="F:hydrolase activity, hydrolyzing O-glycosyl compounds"/>
    <property type="evidence" value="ECO:0007669"/>
    <property type="project" value="InterPro"/>
</dbReference>
<dbReference type="OrthoDB" id="3405376at2"/>
<sequence length="223" mass="23343">MAVQPTGDPGDRAVSRALASAPWVVVLLGVALLVGFLLVALLSFRGSERQAAPPPAPPLLLPTLVTTPGPTTGPTDRPTPSRPAAASSTRRVDPPSPSAPRSPAPRATTGAPGDAAPAGVTARYRVQDDDRWSFEVELLVRNDADRPQEWRVEFYFSGDLRGLQASAESGISVSADGTGSYVLRGSRPLDGGDSEVVSVRVNRYGTWDRPDSCTVNGADCTIG</sequence>
<feature type="compositionally biased region" description="Low complexity" evidence="1">
    <location>
        <begin position="104"/>
        <end position="119"/>
    </location>
</feature>
<dbReference type="AlphaFoldDB" id="A0A3A9ZQZ1"/>
<comment type="caution">
    <text evidence="3">The sequence shown here is derived from an EMBL/GenBank/DDBJ whole genome shotgun (WGS) entry which is preliminary data.</text>
</comment>